<evidence type="ECO:0000313" key="2">
    <source>
        <dbReference type="Proteomes" id="UP001159427"/>
    </source>
</evidence>
<keyword evidence="2" id="KW-1185">Reference proteome</keyword>
<reference evidence="1 2" key="1">
    <citation type="submission" date="2022-05" db="EMBL/GenBank/DDBJ databases">
        <authorList>
            <consortium name="Genoscope - CEA"/>
            <person name="William W."/>
        </authorList>
    </citation>
    <scope>NUCLEOTIDE SEQUENCE [LARGE SCALE GENOMIC DNA]</scope>
</reference>
<dbReference type="InterPro" id="IPR040442">
    <property type="entry name" value="Pyrv_kinase-like_dom_sf"/>
</dbReference>
<proteinExistence type="predicted"/>
<evidence type="ECO:0008006" key="3">
    <source>
        <dbReference type="Google" id="ProtNLM"/>
    </source>
</evidence>
<accession>A0ABN8T2V0</accession>
<dbReference type="PANTHER" id="PTHR11105">
    <property type="entry name" value="CITRATE LYASE SUBUNIT BETA-RELATED"/>
    <property type="match status" value="1"/>
</dbReference>
<organism evidence="1 2">
    <name type="scientific">Porites evermanni</name>
    <dbReference type="NCBI Taxonomy" id="104178"/>
    <lineage>
        <taxon>Eukaryota</taxon>
        <taxon>Metazoa</taxon>
        <taxon>Cnidaria</taxon>
        <taxon>Anthozoa</taxon>
        <taxon>Hexacorallia</taxon>
        <taxon>Scleractinia</taxon>
        <taxon>Fungiina</taxon>
        <taxon>Poritidae</taxon>
        <taxon>Porites</taxon>
    </lineage>
</organism>
<feature type="non-terminal residue" evidence="1">
    <location>
        <position position="1"/>
    </location>
</feature>
<gene>
    <name evidence="1" type="ORF">PEVE_00035976</name>
</gene>
<dbReference type="InterPro" id="IPR040186">
    <property type="entry name" value="Citramalyl-CoA_lyase"/>
</dbReference>
<evidence type="ECO:0000313" key="1">
    <source>
        <dbReference type="EMBL" id="CAH3198254.1"/>
    </source>
</evidence>
<dbReference type="EMBL" id="CALNXI010005664">
    <property type="protein sequence ID" value="CAH3198254.1"/>
    <property type="molecule type" value="Genomic_DNA"/>
</dbReference>
<sequence length="73" mass="8148">KQIIHPGQIDIVNKAFSPSEEKFKWASDVVTAFEEQEKQGKGAIDFHGYMIDMPTVQQARNVLRLAEATGSSK</sequence>
<protein>
    <recommendedName>
        <fullName evidence="3">CoA ester lyase</fullName>
    </recommendedName>
</protein>
<name>A0ABN8T2V0_9CNID</name>
<dbReference type="PANTHER" id="PTHR11105:SF0">
    <property type="entry name" value="CITRAMALYL-COA LYASE, MITOCHONDRIAL"/>
    <property type="match status" value="1"/>
</dbReference>
<dbReference type="Proteomes" id="UP001159427">
    <property type="component" value="Unassembled WGS sequence"/>
</dbReference>
<comment type="caution">
    <text evidence="1">The sequence shown here is derived from an EMBL/GenBank/DDBJ whole genome shotgun (WGS) entry which is preliminary data.</text>
</comment>
<dbReference type="Gene3D" id="3.20.20.60">
    <property type="entry name" value="Phosphoenolpyruvate-binding domains"/>
    <property type="match status" value="1"/>
</dbReference>